<dbReference type="PANTHER" id="PTHR47515:SF1">
    <property type="entry name" value="BLR2054 PROTEIN"/>
    <property type="match status" value="1"/>
</dbReference>
<gene>
    <name evidence="2" type="ORF">D0Y50_16640</name>
</gene>
<dbReference type="SUPFAM" id="SSF53098">
    <property type="entry name" value="Ribonuclease H-like"/>
    <property type="match status" value="1"/>
</dbReference>
<dbReference type="Proteomes" id="UP000262073">
    <property type="component" value="Chromosome"/>
</dbReference>
<evidence type="ECO:0000313" key="3">
    <source>
        <dbReference type="Proteomes" id="UP000262073"/>
    </source>
</evidence>
<accession>A0A346NQN3</accession>
<organism evidence="2 3">
    <name type="scientific">Salinimonas sediminis</name>
    <dbReference type="NCBI Taxonomy" id="2303538"/>
    <lineage>
        <taxon>Bacteria</taxon>
        <taxon>Pseudomonadati</taxon>
        <taxon>Pseudomonadota</taxon>
        <taxon>Gammaproteobacteria</taxon>
        <taxon>Alteromonadales</taxon>
        <taxon>Alteromonadaceae</taxon>
        <taxon>Alteromonas/Salinimonas group</taxon>
        <taxon>Salinimonas</taxon>
    </lineage>
</organism>
<dbReference type="InterPro" id="IPR001584">
    <property type="entry name" value="Integrase_cat-core"/>
</dbReference>
<dbReference type="KEGG" id="salm:D0Y50_16640"/>
<dbReference type="EMBL" id="CP031769">
    <property type="protein sequence ID" value="AXR07840.1"/>
    <property type="molecule type" value="Genomic_DNA"/>
</dbReference>
<proteinExistence type="predicted"/>
<dbReference type="AlphaFoldDB" id="A0A346NQN3"/>
<dbReference type="InterPro" id="IPR012337">
    <property type="entry name" value="RNaseH-like_sf"/>
</dbReference>
<dbReference type="PANTHER" id="PTHR47515">
    <property type="entry name" value="LOW CALCIUM RESPONSE LOCUS PROTEIN T"/>
    <property type="match status" value="1"/>
</dbReference>
<protein>
    <submittedName>
        <fullName evidence="2">Transposase</fullName>
    </submittedName>
</protein>
<dbReference type="Pfam" id="PF13683">
    <property type="entry name" value="rve_3"/>
    <property type="match status" value="1"/>
</dbReference>
<name>A0A346NQN3_9ALTE</name>
<sequence>MFFWSKEAGVKLGFIQLGKPTHDAFVESLDSKFRNECLNQHWFRTVEDARYAVDLWREHYNPVRAHSSLNYLPPVEYAKRAVQYEKFNRKSDATSRKGHFINSPLKRVIANQTIVNAGNASRLGVVSRDAITTPTYWLNKAKASNPNVRRRLTFITEVVLSRTIERFGVEFSQANPYLSPPKVLRLLKPKRNVYIHKSSIRDI</sequence>
<reference evidence="2 3" key="1">
    <citation type="submission" date="2018-08" db="EMBL/GenBank/DDBJ databases">
        <title>Salinimonas sediminis sp. nov., a piezophilic bacterium isolated from a deep-sea sediment sample from the New Britain Trench.</title>
        <authorList>
            <person name="Cao J."/>
        </authorList>
    </citation>
    <scope>NUCLEOTIDE SEQUENCE [LARGE SCALE GENOMIC DNA]</scope>
    <source>
        <strain evidence="2 3">N102</strain>
    </source>
</reference>
<feature type="domain" description="Integrase catalytic" evidence="1">
    <location>
        <begin position="9"/>
        <end position="74"/>
    </location>
</feature>
<keyword evidence="3" id="KW-1185">Reference proteome</keyword>
<evidence type="ECO:0000313" key="2">
    <source>
        <dbReference type="EMBL" id="AXR07840.1"/>
    </source>
</evidence>
<evidence type="ECO:0000259" key="1">
    <source>
        <dbReference type="Pfam" id="PF13683"/>
    </source>
</evidence>
<dbReference type="GO" id="GO:0015074">
    <property type="term" value="P:DNA integration"/>
    <property type="evidence" value="ECO:0007669"/>
    <property type="project" value="InterPro"/>
</dbReference>